<gene>
    <name evidence="6" type="ORF">CVT26_005113</name>
</gene>
<dbReference type="SUPFAM" id="SSF144232">
    <property type="entry name" value="HIT/MYND zinc finger-like"/>
    <property type="match status" value="1"/>
</dbReference>
<evidence type="ECO:0000313" key="6">
    <source>
        <dbReference type="EMBL" id="PPQ74730.1"/>
    </source>
</evidence>
<evidence type="ECO:0000259" key="5">
    <source>
        <dbReference type="PROSITE" id="PS50865"/>
    </source>
</evidence>
<evidence type="ECO:0000256" key="2">
    <source>
        <dbReference type="ARBA" id="ARBA00022771"/>
    </source>
</evidence>
<keyword evidence="3" id="KW-0862">Zinc</keyword>
<dbReference type="Pfam" id="PF01753">
    <property type="entry name" value="zf-MYND"/>
    <property type="match status" value="1"/>
</dbReference>
<evidence type="ECO:0000256" key="4">
    <source>
        <dbReference type="PROSITE-ProRule" id="PRU00134"/>
    </source>
</evidence>
<dbReference type="Proteomes" id="UP000284706">
    <property type="component" value="Unassembled WGS sequence"/>
</dbReference>
<dbReference type="GO" id="GO:0008270">
    <property type="term" value="F:zinc ion binding"/>
    <property type="evidence" value="ECO:0007669"/>
    <property type="project" value="UniProtKB-KW"/>
</dbReference>
<dbReference type="PROSITE" id="PS50865">
    <property type="entry name" value="ZF_MYND_2"/>
    <property type="match status" value="1"/>
</dbReference>
<evidence type="ECO:0000313" key="7">
    <source>
        <dbReference type="Proteomes" id="UP000284706"/>
    </source>
</evidence>
<keyword evidence="1" id="KW-0479">Metal-binding</keyword>
<dbReference type="InParanoid" id="A0A409W867"/>
<protein>
    <recommendedName>
        <fullName evidence="5">MYND-type domain-containing protein</fullName>
    </recommendedName>
</protein>
<accession>A0A409W867</accession>
<feature type="domain" description="MYND-type" evidence="5">
    <location>
        <begin position="234"/>
        <end position="292"/>
    </location>
</feature>
<dbReference type="InterPro" id="IPR002893">
    <property type="entry name" value="Znf_MYND"/>
</dbReference>
<organism evidence="6 7">
    <name type="scientific">Gymnopilus dilepis</name>
    <dbReference type="NCBI Taxonomy" id="231916"/>
    <lineage>
        <taxon>Eukaryota</taxon>
        <taxon>Fungi</taxon>
        <taxon>Dikarya</taxon>
        <taxon>Basidiomycota</taxon>
        <taxon>Agaricomycotina</taxon>
        <taxon>Agaricomycetes</taxon>
        <taxon>Agaricomycetidae</taxon>
        <taxon>Agaricales</taxon>
        <taxon>Agaricineae</taxon>
        <taxon>Hymenogastraceae</taxon>
        <taxon>Gymnopilus</taxon>
    </lineage>
</organism>
<dbReference type="EMBL" id="NHYE01005318">
    <property type="protein sequence ID" value="PPQ74730.1"/>
    <property type="molecule type" value="Genomic_DNA"/>
</dbReference>
<name>A0A409W867_9AGAR</name>
<dbReference type="OrthoDB" id="341421at2759"/>
<evidence type="ECO:0000256" key="1">
    <source>
        <dbReference type="ARBA" id="ARBA00022723"/>
    </source>
</evidence>
<reference evidence="6 7" key="1">
    <citation type="journal article" date="2018" name="Evol. Lett.">
        <title>Horizontal gene cluster transfer increased hallucinogenic mushroom diversity.</title>
        <authorList>
            <person name="Reynolds H.T."/>
            <person name="Vijayakumar V."/>
            <person name="Gluck-Thaler E."/>
            <person name="Korotkin H.B."/>
            <person name="Matheny P.B."/>
            <person name="Slot J.C."/>
        </authorList>
    </citation>
    <scope>NUCLEOTIDE SEQUENCE [LARGE SCALE GENOMIC DNA]</scope>
    <source>
        <strain evidence="6 7">SRW20</strain>
    </source>
</reference>
<sequence>MSTGISLLHRAELAYAANRTDEAFDYYQRSIKKILKDEDVTALVPAQLPPQYPREVLGMAWHNFLDLFRAPGMNYTEASQPEAFKLLSSFRPSYKKPHGRFDSPQAQVLLKGMQITAALTLGLLAWDKRDRATAAKRYREAIDVSDSYPPFRSPPSGSTGLVLYVHKDLQTVQENLGVLVTNDALNVEMVNTMSENTEAMGRKDLVNPPFPMTRVDKNGEVTSEISFSLATNACAHCGKRDPKLQRCSLCRTTFYCNADCQKKHWSYVADVRYMILLVLTVTYLYRSHKNLCSGRSNRR</sequence>
<keyword evidence="7" id="KW-1185">Reference proteome</keyword>
<comment type="caution">
    <text evidence="6">The sequence shown here is derived from an EMBL/GenBank/DDBJ whole genome shotgun (WGS) entry which is preliminary data.</text>
</comment>
<dbReference type="Gene3D" id="6.10.140.2220">
    <property type="match status" value="1"/>
</dbReference>
<dbReference type="AlphaFoldDB" id="A0A409W867"/>
<proteinExistence type="predicted"/>
<evidence type="ECO:0000256" key="3">
    <source>
        <dbReference type="ARBA" id="ARBA00022833"/>
    </source>
</evidence>
<keyword evidence="2 4" id="KW-0863">Zinc-finger</keyword>